<dbReference type="SUPFAM" id="SSF51735">
    <property type="entry name" value="NAD(P)-binding Rossmann-fold domains"/>
    <property type="match status" value="1"/>
</dbReference>
<dbReference type="CDD" id="cd00610">
    <property type="entry name" value="OAT_like"/>
    <property type="match status" value="1"/>
</dbReference>
<dbReference type="PANTHER" id="PTHR11986:SF121">
    <property type="entry name" value="BLR3010 PROTEIN"/>
    <property type="match status" value="1"/>
</dbReference>
<dbReference type="GO" id="GO:0030170">
    <property type="term" value="F:pyridoxal phosphate binding"/>
    <property type="evidence" value="ECO:0007669"/>
    <property type="project" value="InterPro"/>
</dbReference>
<dbReference type="InterPro" id="IPR050103">
    <property type="entry name" value="Class-III_PLP-dep_AT"/>
</dbReference>
<keyword evidence="6" id="KW-0808">Transferase</keyword>
<dbReference type="PANTHER" id="PTHR11986">
    <property type="entry name" value="AMINOTRANSFERASE CLASS III"/>
    <property type="match status" value="1"/>
</dbReference>
<gene>
    <name evidence="5" type="primary">hapE</name>
    <name evidence="6" type="ordered locus">HCH_06028</name>
</gene>
<dbReference type="FunFam" id="3.40.640.10:FF:000004">
    <property type="entry name" value="Acetylornithine aminotransferase"/>
    <property type="match status" value="1"/>
</dbReference>
<sequence>MKFGFIGHPTSIGLKRYVKMLDLLDRSSRDLQVGYQRDIWSHRNLVPFVDFGRIQSPAGVSCEGIVHYLPLTAEEMLSTPRAVQQRIFEGIESLQAQGAQLVGLGGFTSIIGKRGLVTAERAGIPVTSGNSLTTYAGYTVLLQTLERLQLDPADAQVAIVGYPGSICLALAKLLLQLGCRLDLVHRGTADDAQLLEHLPEHWRSRVTLLNSMDAAYERNRLFAAATSSGGVIDVSRLAPGSIVVDIALPRDAERPPTPRTDVLVLDGGCVTASPATKLGGESMNMSIKQQINGCLAETMVLALEGRAECFSIGRDLPPEKVLEIGEIAERHGFRAFPLASYGERINIELINGLRRFHHRGNAQAPGYTPSDLAATEPDSGEARRSQTVQRYRSYINPMLADFLQMQRCDKVFERAEGCTLTDTDGERFLDMVSGYGCLNLGHNPQVVTEAIQKYVANMGPNFVQYVSLPEETSKLAERLCAVAPGRFERVFFSNSGTEAVEAALKLAKAASRRSRFVFANNSYHGKTLGALSVTGREKHQKHFRPLLPGCTGVPFGDLEALRVELEQGDVCAFIIEPIQGEGGVYLPPDGYLKAAQELCRRTGTLLIVDEIQTGLGRTGRLFACEWEGVEPDIMVLSKSLSGGLIPIGATLSSAQIWDAAYASTGRFLLHTSTFGGCNLAGVAGLAALEGVIEQDLPRRAQEMGDYFKAELQQAVQAYPFIKEVRGRGLMLGIQFNNDFSGAVEACAREFGTRLPGDWHLAYRFFPDEVREHLAAAVGKMEESLAEMFCMRFVTKLSNDHRILTFVTANSSTVIRIQPPLIISKEEVDHFVKSFATVCEEMSTFMN</sequence>
<reference evidence="5" key="2">
    <citation type="submission" date="2005-10" db="EMBL/GenBank/DDBJ databases">
        <title>Hahella chejuensis KCTC 2396 prodigiosin biosynthesis gene cluster.</title>
        <authorList>
            <person name="Kim J.F."/>
            <person name="Jeong H."/>
            <person name="Park Y."/>
            <person name="Kim D."/>
        </authorList>
    </citation>
    <scope>NUCLEOTIDE SEQUENCE</scope>
    <source>
        <strain evidence="5">KCTC 2396</strain>
    </source>
</reference>
<dbReference type="eggNOG" id="COG4992">
    <property type="taxonomic scope" value="Bacteria"/>
</dbReference>
<dbReference type="InterPro" id="IPR015424">
    <property type="entry name" value="PyrdxlP-dep_Trfase"/>
</dbReference>
<dbReference type="HOGENOM" id="CLU_016845_0_0_6"/>
<dbReference type="AlphaFoldDB" id="Q2S9J6"/>
<dbReference type="InterPro" id="IPR036291">
    <property type="entry name" value="NAD(P)-bd_dom_sf"/>
</dbReference>
<proteinExistence type="predicted"/>
<reference evidence="6 7" key="1">
    <citation type="journal article" date="2005" name="Nucleic Acids Res.">
        <title>Genomic blueprint of Hahella chejuensis, a marine microbe producing an algicidal agent.</title>
        <authorList>
            <person name="Jeong H."/>
            <person name="Yim J.H."/>
            <person name="Lee C."/>
            <person name="Choi S.-H."/>
            <person name="Park Y.K."/>
            <person name="Yoon S.H."/>
            <person name="Hur C.-G."/>
            <person name="Kang H.-Y."/>
            <person name="Kim D."/>
            <person name="Lee H.H."/>
            <person name="Park K.H."/>
            <person name="Park S.-H."/>
            <person name="Park H.-S."/>
            <person name="Lee H.K."/>
            <person name="Oh T.K."/>
            <person name="Kim J.F."/>
        </authorList>
    </citation>
    <scope>NUCLEOTIDE SEQUENCE [LARGE SCALE GENOMIC DNA]</scope>
    <source>
        <strain evidence="6 7">KCTC 2396</strain>
    </source>
</reference>
<keyword evidence="3" id="KW-0663">Pyridoxal phosphate</keyword>
<dbReference type="OrthoDB" id="9801052at2"/>
<name>Q2S9J6_HAHCH</name>
<organism evidence="6 7">
    <name type="scientific">Hahella chejuensis (strain KCTC 2396)</name>
    <dbReference type="NCBI Taxonomy" id="349521"/>
    <lineage>
        <taxon>Bacteria</taxon>
        <taxon>Pseudomonadati</taxon>
        <taxon>Pseudomonadota</taxon>
        <taxon>Gammaproteobacteria</taxon>
        <taxon>Oceanospirillales</taxon>
        <taxon>Hahellaceae</taxon>
        <taxon>Hahella</taxon>
    </lineage>
</organism>
<dbReference type="Gene3D" id="3.40.640.10">
    <property type="entry name" value="Type I PLP-dependent aspartate aminotransferase-like (Major domain)"/>
    <property type="match status" value="1"/>
</dbReference>
<dbReference type="SUPFAM" id="SSF53383">
    <property type="entry name" value="PLP-dependent transferases"/>
    <property type="match status" value="1"/>
</dbReference>
<accession>Q2S9J6</accession>
<dbReference type="PROSITE" id="PS00600">
    <property type="entry name" value="AA_TRANSFER_CLASS_3"/>
    <property type="match status" value="1"/>
</dbReference>
<dbReference type="Gene3D" id="3.40.50.720">
    <property type="entry name" value="NAD(P)-binding Rossmann-like Domain"/>
    <property type="match status" value="1"/>
</dbReference>
<evidence type="ECO:0000256" key="4">
    <source>
        <dbReference type="SAM" id="MobiDB-lite"/>
    </source>
</evidence>
<dbReference type="Proteomes" id="UP000000238">
    <property type="component" value="Chromosome"/>
</dbReference>
<dbReference type="InterPro" id="IPR049704">
    <property type="entry name" value="Aminotrans_3_PPA_site"/>
</dbReference>
<protein>
    <submittedName>
        <fullName evidence="6">Ornithine/acetylornithine aminotransferase</fullName>
    </submittedName>
    <submittedName>
        <fullName evidence="5">Putative 3-acetyloctanal aminotransferase</fullName>
    </submittedName>
</protein>
<dbReference type="GO" id="GO:0008483">
    <property type="term" value="F:transaminase activity"/>
    <property type="evidence" value="ECO:0007669"/>
    <property type="project" value="UniProtKB-KW"/>
</dbReference>
<evidence type="ECO:0000256" key="1">
    <source>
        <dbReference type="ARBA" id="ARBA00001933"/>
    </source>
</evidence>
<dbReference type="InterPro" id="IPR005814">
    <property type="entry name" value="Aminotrans_3"/>
</dbReference>
<dbReference type="EMBL" id="CP000155">
    <property type="protein sequence ID" value="ABC32678.1"/>
    <property type="molecule type" value="Genomic_DNA"/>
</dbReference>
<evidence type="ECO:0000313" key="7">
    <source>
        <dbReference type="Proteomes" id="UP000000238"/>
    </source>
</evidence>
<dbReference type="STRING" id="349521.HCH_06028"/>
<keyword evidence="7" id="KW-1185">Reference proteome</keyword>
<feature type="region of interest" description="Disordered" evidence="4">
    <location>
        <begin position="361"/>
        <end position="386"/>
    </location>
</feature>
<dbReference type="RefSeq" id="WP_011399736.1">
    <property type="nucleotide sequence ID" value="NC_007645.1"/>
</dbReference>
<evidence type="ECO:0000256" key="2">
    <source>
        <dbReference type="ARBA" id="ARBA00022576"/>
    </source>
</evidence>
<evidence type="ECO:0000256" key="3">
    <source>
        <dbReference type="ARBA" id="ARBA00022898"/>
    </source>
</evidence>
<dbReference type="Pfam" id="PF00202">
    <property type="entry name" value="Aminotran_3"/>
    <property type="match status" value="1"/>
</dbReference>
<keyword evidence="2 6" id="KW-0032">Aminotransferase</keyword>
<dbReference type="InterPro" id="IPR015421">
    <property type="entry name" value="PyrdxlP-dep_Trfase_major"/>
</dbReference>
<dbReference type="eggNOG" id="COG5322">
    <property type="taxonomic scope" value="Bacteria"/>
</dbReference>
<dbReference type="GO" id="GO:0042802">
    <property type="term" value="F:identical protein binding"/>
    <property type="evidence" value="ECO:0007669"/>
    <property type="project" value="TreeGrafter"/>
</dbReference>
<dbReference type="InterPro" id="IPR015422">
    <property type="entry name" value="PyrdxlP-dep_Trfase_small"/>
</dbReference>
<dbReference type="Gene3D" id="3.90.1150.10">
    <property type="entry name" value="Aspartate Aminotransferase, domain 1"/>
    <property type="match status" value="1"/>
</dbReference>
<comment type="cofactor">
    <cofactor evidence="1">
        <name>pyridoxal 5'-phosphate</name>
        <dbReference type="ChEBI" id="CHEBI:597326"/>
    </cofactor>
</comment>
<evidence type="ECO:0000313" key="6">
    <source>
        <dbReference type="EMBL" id="ABC32678.1"/>
    </source>
</evidence>
<dbReference type="EMBL" id="DQ266254">
    <property type="protein sequence ID" value="ABB69077.1"/>
    <property type="molecule type" value="Genomic_DNA"/>
</dbReference>
<dbReference type="KEGG" id="hch:HCH_06028"/>
<evidence type="ECO:0000313" key="5">
    <source>
        <dbReference type="EMBL" id="ABB69077.1"/>
    </source>
</evidence>